<feature type="chain" id="PRO_5013096113" evidence="1">
    <location>
        <begin position="22"/>
        <end position="289"/>
    </location>
</feature>
<dbReference type="InterPro" id="IPR013320">
    <property type="entry name" value="ConA-like_dom_sf"/>
</dbReference>
<reference evidence="3 4" key="1">
    <citation type="submission" date="2016-07" db="EMBL/GenBank/DDBJ databases">
        <title>Pervasive Adenine N6-methylation of Active Genes in Fungi.</title>
        <authorList>
            <consortium name="DOE Joint Genome Institute"/>
            <person name="Mondo S.J."/>
            <person name="Dannebaum R.O."/>
            <person name="Kuo R.C."/>
            <person name="Labutti K."/>
            <person name="Haridas S."/>
            <person name="Kuo A."/>
            <person name="Salamov A."/>
            <person name="Ahrendt S.R."/>
            <person name="Lipzen A."/>
            <person name="Sullivan W."/>
            <person name="Andreopoulos W.B."/>
            <person name="Clum A."/>
            <person name="Lindquist E."/>
            <person name="Daum C."/>
            <person name="Ramamoorthy G.K."/>
            <person name="Gryganskyi A."/>
            <person name="Culley D."/>
            <person name="Magnuson J.K."/>
            <person name="James T.Y."/>
            <person name="O'Malley M.A."/>
            <person name="Stajich J.E."/>
            <person name="Spatafora J.W."/>
            <person name="Visel A."/>
            <person name="Grigoriev I.V."/>
        </authorList>
    </citation>
    <scope>NUCLEOTIDE SEQUENCE [LARGE SCALE GENOMIC DNA]</scope>
    <source>
        <strain evidence="3 4">62-1032</strain>
    </source>
</reference>
<dbReference type="Gene3D" id="2.60.120.200">
    <property type="match status" value="1"/>
</dbReference>
<accession>A0A1Y2G0R9</accession>
<sequence>MLASSFVSSVAALLLANGALGYISPHQLRWIERTSTDRTSSLPLSNLVKTTTASNSIPSGATALEINFSDYTSGNISSWLEDRGLKIYTQLIGGSPLTHTFTPSNVAIADGTLQLTVSAGATEDVKSAQVGTVDENLLYLKITTRAKAGKSEGVCSGLFTYHNDTQEADIEILTSYINTPSANGDVGAGLEFTNQKTGSEGLASNYHVAYPDWDPRDDFHDYTLEWTASATRFYVDGELWKEITTNVPSVPSSFIWNNWSSGNVGWTAGPPTEDNVLEIENITGWYTTA</sequence>
<keyword evidence="1" id="KW-0732">Signal</keyword>
<dbReference type="InterPro" id="IPR000757">
    <property type="entry name" value="Beta-glucanase-like"/>
</dbReference>
<keyword evidence="3" id="KW-0430">Lectin</keyword>
<dbReference type="PANTHER" id="PTHR38121:SF2">
    <property type="entry name" value="ACYLTRANSFERASE 3 DOMAIN-CONTAINING PROTEIN"/>
    <property type="match status" value="1"/>
</dbReference>
<name>A0A1Y2G0R9_9BASI</name>
<dbReference type="PROSITE" id="PS51762">
    <property type="entry name" value="GH16_2"/>
    <property type="match status" value="1"/>
</dbReference>
<proteinExistence type="predicted"/>
<dbReference type="EMBL" id="MCGR01000004">
    <property type="protein sequence ID" value="ORY90233.1"/>
    <property type="molecule type" value="Genomic_DNA"/>
</dbReference>
<organism evidence="3 4">
    <name type="scientific">Leucosporidium creatinivorum</name>
    <dbReference type="NCBI Taxonomy" id="106004"/>
    <lineage>
        <taxon>Eukaryota</taxon>
        <taxon>Fungi</taxon>
        <taxon>Dikarya</taxon>
        <taxon>Basidiomycota</taxon>
        <taxon>Pucciniomycotina</taxon>
        <taxon>Microbotryomycetes</taxon>
        <taxon>Leucosporidiales</taxon>
        <taxon>Leucosporidium</taxon>
    </lineage>
</organism>
<feature type="signal peptide" evidence="1">
    <location>
        <begin position="1"/>
        <end position="21"/>
    </location>
</feature>
<evidence type="ECO:0000259" key="2">
    <source>
        <dbReference type="PROSITE" id="PS51762"/>
    </source>
</evidence>
<dbReference type="InParanoid" id="A0A1Y2G0R9"/>
<gene>
    <name evidence="3" type="ORF">BCR35DRAFT_299826</name>
</gene>
<evidence type="ECO:0000256" key="1">
    <source>
        <dbReference type="SAM" id="SignalP"/>
    </source>
</evidence>
<dbReference type="Pfam" id="PF00722">
    <property type="entry name" value="Glyco_hydro_16"/>
    <property type="match status" value="1"/>
</dbReference>
<dbReference type="GO" id="GO:0005975">
    <property type="term" value="P:carbohydrate metabolic process"/>
    <property type="evidence" value="ECO:0007669"/>
    <property type="project" value="InterPro"/>
</dbReference>
<feature type="domain" description="GH16" evidence="2">
    <location>
        <begin position="50"/>
        <end position="289"/>
    </location>
</feature>
<protein>
    <submittedName>
        <fullName evidence="3">Concanavalin A-like lectin/glucanase domain-containing protein</fullName>
    </submittedName>
</protein>
<dbReference type="AlphaFoldDB" id="A0A1Y2G0R9"/>
<keyword evidence="4" id="KW-1185">Reference proteome</keyword>
<dbReference type="GO" id="GO:0004553">
    <property type="term" value="F:hydrolase activity, hydrolyzing O-glycosyl compounds"/>
    <property type="evidence" value="ECO:0007669"/>
    <property type="project" value="InterPro"/>
</dbReference>
<dbReference type="SUPFAM" id="SSF49899">
    <property type="entry name" value="Concanavalin A-like lectins/glucanases"/>
    <property type="match status" value="1"/>
</dbReference>
<evidence type="ECO:0000313" key="4">
    <source>
        <dbReference type="Proteomes" id="UP000193467"/>
    </source>
</evidence>
<dbReference type="Proteomes" id="UP000193467">
    <property type="component" value="Unassembled WGS sequence"/>
</dbReference>
<evidence type="ECO:0000313" key="3">
    <source>
        <dbReference type="EMBL" id="ORY90233.1"/>
    </source>
</evidence>
<dbReference type="CDD" id="cd00413">
    <property type="entry name" value="Glyco_hydrolase_16"/>
    <property type="match status" value="1"/>
</dbReference>
<dbReference type="OrthoDB" id="25131at2759"/>
<dbReference type="PANTHER" id="PTHR38121">
    <property type="entry name" value="GH16 DOMAIN-CONTAINING PROTEIN"/>
    <property type="match status" value="1"/>
</dbReference>
<dbReference type="GO" id="GO:0030246">
    <property type="term" value="F:carbohydrate binding"/>
    <property type="evidence" value="ECO:0007669"/>
    <property type="project" value="UniProtKB-KW"/>
</dbReference>
<comment type="caution">
    <text evidence="3">The sequence shown here is derived from an EMBL/GenBank/DDBJ whole genome shotgun (WGS) entry which is preliminary data.</text>
</comment>